<protein>
    <submittedName>
        <fullName evidence="1">YfbM family protein</fullName>
    </submittedName>
</protein>
<dbReference type="InterPro" id="IPR035944">
    <property type="entry name" value="YfbM-like_sf"/>
</dbReference>
<accession>A0ABR9QGF8</accession>
<dbReference type="EMBL" id="JADCLJ010000011">
    <property type="protein sequence ID" value="MBE4907566.1"/>
    <property type="molecule type" value="Genomic_DNA"/>
</dbReference>
<evidence type="ECO:0000313" key="2">
    <source>
        <dbReference type="Proteomes" id="UP001516662"/>
    </source>
</evidence>
<proteinExistence type="predicted"/>
<dbReference type="SUPFAM" id="SSF111069">
    <property type="entry name" value="Hypothetical protein yfbM"/>
    <property type="match status" value="1"/>
</dbReference>
<dbReference type="InterPro" id="IPR015068">
    <property type="entry name" value="DUF1877"/>
</dbReference>
<dbReference type="Gene3D" id="3.40.1760.10">
    <property type="entry name" value="YfbM-like super family"/>
    <property type="match status" value="1"/>
</dbReference>
<sequence length="164" mass="18844">MGMIATFFRVPNTLLTLIKAEPNNIEELVLDSDDVQDTALDIDKSWHGIYFLLTGEPDIEKPIVSFVGEAILGGTAVGEDFGYGPMRYHEPITVQNLYRELQKITLNNLSDRYDIKKFNENKIYPMNGKWSLEDRDYLVENFEFLLGFYKKAAEEQEAILVVIE</sequence>
<organism evidence="1 2">
    <name type="scientific">Litchfieldia luteola</name>
    <dbReference type="NCBI Taxonomy" id="682179"/>
    <lineage>
        <taxon>Bacteria</taxon>
        <taxon>Bacillati</taxon>
        <taxon>Bacillota</taxon>
        <taxon>Bacilli</taxon>
        <taxon>Bacillales</taxon>
        <taxon>Bacillaceae</taxon>
        <taxon>Litchfieldia</taxon>
    </lineage>
</organism>
<gene>
    <name evidence="1" type="ORF">IMZ08_05745</name>
</gene>
<name>A0ABR9QGF8_9BACI</name>
<comment type="caution">
    <text evidence="1">The sequence shown here is derived from an EMBL/GenBank/DDBJ whole genome shotgun (WGS) entry which is preliminary data.</text>
</comment>
<dbReference type="Proteomes" id="UP001516662">
    <property type="component" value="Unassembled WGS sequence"/>
</dbReference>
<dbReference type="RefSeq" id="WP_193535042.1">
    <property type="nucleotide sequence ID" value="NZ_JADCLJ010000011.1"/>
</dbReference>
<dbReference type="Pfam" id="PF08974">
    <property type="entry name" value="DUF1877"/>
    <property type="match status" value="1"/>
</dbReference>
<keyword evidence="2" id="KW-1185">Reference proteome</keyword>
<evidence type="ECO:0000313" key="1">
    <source>
        <dbReference type="EMBL" id="MBE4907566.1"/>
    </source>
</evidence>
<reference evidence="1 2" key="1">
    <citation type="submission" date="2020-10" db="EMBL/GenBank/DDBJ databases">
        <title>Bacillus sp. HD4P25, an endophyte from a halophyte.</title>
        <authorList>
            <person name="Sun J.-Q."/>
        </authorList>
    </citation>
    <scope>NUCLEOTIDE SEQUENCE [LARGE SCALE GENOMIC DNA]</scope>
    <source>
        <strain evidence="1 2">YIM 93174</strain>
    </source>
</reference>